<organism evidence="10 11">
    <name type="scientific">Sphaerisporangium dianthi</name>
    <dbReference type="NCBI Taxonomy" id="1436120"/>
    <lineage>
        <taxon>Bacteria</taxon>
        <taxon>Bacillati</taxon>
        <taxon>Actinomycetota</taxon>
        <taxon>Actinomycetes</taxon>
        <taxon>Streptosporangiales</taxon>
        <taxon>Streptosporangiaceae</taxon>
        <taxon>Sphaerisporangium</taxon>
    </lineage>
</organism>
<feature type="transmembrane region" description="Helical" evidence="7">
    <location>
        <begin position="66"/>
        <end position="89"/>
    </location>
</feature>
<name>A0ABV9C818_9ACTN</name>
<keyword evidence="6 7" id="KW-0472">Membrane</keyword>
<evidence type="ECO:0000256" key="2">
    <source>
        <dbReference type="ARBA" id="ARBA00022448"/>
    </source>
</evidence>
<evidence type="ECO:0000256" key="7">
    <source>
        <dbReference type="RuleBase" id="RU363032"/>
    </source>
</evidence>
<dbReference type="InterPro" id="IPR000515">
    <property type="entry name" value="MetI-like"/>
</dbReference>
<protein>
    <submittedName>
        <fullName evidence="10">Carbohydrate ABC transporter permease</fullName>
    </submittedName>
</protein>
<feature type="transmembrane region" description="Helical" evidence="7">
    <location>
        <begin position="207"/>
        <end position="225"/>
    </location>
</feature>
<feature type="domain" description="ABC transmembrane type-1" evidence="9">
    <location>
        <begin position="131"/>
        <end position="323"/>
    </location>
</feature>
<feature type="compositionally biased region" description="Pro residues" evidence="8">
    <location>
        <begin position="15"/>
        <end position="26"/>
    </location>
</feature>
<gene>
    <name evidence="10" type="ORF">ACFO60_00570</name>
</gene>
<comment type="subcellular location">
    <subcellularLocation>
        <location evidence="1 7">Cell membrane</location>
        <topology evidence="1 7">Multi-pass membrane protein</topology>
    </subcellularLocation>
</comment>
<evidence type="ECO:0000256" key="4">
    <source>
        <dbReference type="ARBA" id="ARBA00022692"/>
    </source>
</evidence>
<comment type="caution">
    <text evidence="10">The sequence shown here is derived from an EMBL/GenBank/DDBJ whole genome shotgun (WGS) entry which is preliminary data.</text>
</comment>
<evidence type="ECO:0000256" key="8">
    <source>
        <dbReference type="SAM" id="MobiDB-lite"/>
    </source>
</evidence>
<keyword evidence="2 7" id="KW-0813">Transport</keyword>
<dbReference type="PROSITE" id="PS50928">
    <property type="entry name" value="ABC_TM1"/>
    <property type="match status" value="1"/>
</dbReference>
<dbReference type="Gene3D" id="1.10.3720.10">
    <property type="entry name" value="MetI-like"/>
    <property type="match status" value="1"/>
</dbReference>
<comment type="similarity">
    <text evidence="7">Belongs to the binding-protein-dependent transport system permease family.</text>
</comment>
<dbReference type="SUPFAM" id="SSF161098">
    <property type="entry name" value="MetI-like"/>
    <property type="match status" value="1"/>
</dbReference>
<evidence type="ECO:0000256" key="3">
    <source>
        <dbReference type="ARBA" id="ARBA00022475"/>
    </source>
</evidence>
<evidence type="ECO:0000256" key="6">
    <source>
        <dbReference type="ARBA" id="ARBA00023136"/>
    </source>
</evidence>
<dbReference type="Proteomes" id="UP001596004">
    <property type="component" value="Unassembled WGS sequence"/>
</dbReference>
<evidence type="ECO:0000259" key="9">
    <source>
        <dbReference type="PROSITE" id="PS50928"/>
    </source>
</evidence>
<accession>A0ABV9C818</accession>
<reference evidence="11" key="1">
    <citation type="journal article" date="2019" name="Int. J. Syst. Evol. Microbiol.">
        <title>The Global Catalogue of Microorganisms (GCM) 10K type strain sequencing project: providing services to taxonomists for standard genome sequencing and annotation.</title>
        <authorList>
            <consortium name="The Broad Institute Genomics Platform"/>
            <consortium name="The Broad Institute Genome Sequencing Center for Infectious Disease"/>
            <person name="Wu L."/>
            <person name="Ma J."/>
        </authorList>
    </citation>
    <scope>NUCLEOTIDE SEQUENCE [LARGE SCALE GENOMIC DNA]</scope>
    <source>
        <strain evidence="11">CGMCC 4.7132</strain>
    </source>
</reference>
<feature type="transmembrane region" description="Helical" evidence="7">
    <location>
        <begin position="246"/>
        <end position="271"/>
    </location>
</feature>
<dbReference type="CDD" id="cd06261">
    <property type="entry name" value="TM_PBP2"/>
    <property type="match status" value="1"/>
</dbReference>
<keyword evidence="4 7" id="KW-0812">Transmembrane</keyword>
<keyword evidence="3" id="KW-1003">Cell membrane</keyword>
<feature type="transmembrane region" description="Helical" evidence="7">
    <location>
        <begin position="166"/>
        <end position="187"/>
    </location>
</feature>
<evidence type="ECO:0000313" key="11">
    <source>
        <dbReference type="Proteomes" id="UP001596004"/>
    </source>
</evidence>
<feature type="region of interest" description="Disordered" evidence="8">
    <location>
        <begin position="1"/>
        <end position="54"/>
    </location>
</feature>
<dbReference type="PANTHER" id="PTHR43744:SF12">
    <property type="entry name" value="ABC TRANSPORTER PERMEASE PROTEIN MG189-RELATED"/>
    <property type="match status" value="1"/>
</dbReference>
<evidence type="ECO:0000256" key="5">
    <source>
        <dbReference type="ARBA" id="ARBA00022989"/>
    </source>
</evidence>
<proteinExistence type="inferred from homology"/>
<dbReference type="PANTHER" id="PTHR43744">
    <property type="entry name" value="ABC TRANSPORTER PERMEASE PROTEIN MG189-RELATED-RELATED"/>
    <property type="match status" value="1"/>
</dbReference>
<keyword evidence="11" id="KW-1185">Reference proteome</keyword>
<keyword evidence="5 7" id="KW-1133">Transmembrane helix</keyword>
<feature type="transmembrane region" description="Helical" evidence="7">
    <location>
        <begin position="304"/>
        <end position="323"/>
    </location>
</feature>
<evidence type="ECO:0000313" key="10">
    <source>
        <dbReference type="EMBL" id="MFC4529239.1"/>
    </source>
</evidence>
<feature type="transmembrane region" description="Helical" evidence="7">
    <location>
        <begin position="135"/>
        <end position="154"/>
    </location>
</feature>
<dbReference type="RefSeq" id="WP_380835615.1">
    <property type="nucleotide sequence ID" value="NZ_JBHSFP010000001.1"/>
</dbReference>
<sequence>MSSSTVRSGGEVRPGHPPRPVPPHAGGPPGGAETSPPARGRRGKAPERHVRGLVSPQTLGTTHGKIIYWIVLVTVVVGFTAIFVFPLYWMVTGALKSPDELAQIPPSFFPSSPDFSVYAEAWDQLDLGVFLRNTVIYAAGAWLFTLAIDVTAAYALSKLRPVLGKLVLGGMLATLMIPPTVILLPAYLTVKDLPILGFNLLNTPWAIWLPAAANGFFIFLLKRFFDSIPRELLEAAEIDGAGPARILWSIVLPVSRPILGVVSILSVVSVWKDFIWPLLVLPDSDKMSISVGISSLSAQMPQNVLMAALVIASIPAIVIFFVFQRSIMAGLTAGSLKG</sequence>
<dbReference type="InterPro" id="IPR035906">
    <property type="entry name" value="MetI-like_sf"/>
</dbReference>
<dbReference type="EMBL" id="JBHSFP010000001">
    <property type="protein sequence ID" value="MFC4529239.1"/>
    <property type="molecule type" value="Genomic_DNA"/>
</dbReference>
<evidence type="ECO:0000256" key="1">
    <source>
        <dbReference type="ARBA" id="ARBA00004651"/>
    </source>
</evidence>
<dbReference type="Pfam" id="PF00528">
    <property type="entry name" value="BPD_transp_1"/>
    <property type="match status" value="1"/>
</dbReference>